<dbReference type="AlphaFoldDB" id="A0AAW1YM40"/>
<protein>
    <submittedName>
        <fullName evidence="2">Uncharacterized protein</fullName>
    </submittedName>
</protein>
<name>A0AAW1YM40_RUBAR</name>
<keyword evidence="3" id="KW-1185">Reference proteome</keyword>
<sequence>MFTKAQTPLCSAAPPVPRRLHREAQTPSLPSYQAQATATTLASPSPRPALPVAPSLTRATTTPLSPAVCPCPQPPIPSFASLCREDRATNPLQIQPSRRSIP</sequence>
<dbReference type="Proteomes" id="UP001457282">
    <property type="component" value="Unassembled WGS sequence"/>
</dbReference>
<comment type="caution">
    <text evidence="2">The sequence shown here is derived from an EMBL/GenBank/DDBJ whole genome shotgun (WGS) entry which is preliminary data.</text>
</comment>
<feature type="compositionally biased region" description="Polar residues" evidence="1">
    <location>
        <begin position="25"/>
        <end position="43"/>
    </location>
</feature>
<accession>A0AAW1YM40</accession>
<evidence type="ECO:0000256" key="1">
    <source>
        <dbReference type="SAM" id="MobiDB-lite"/>
    </source>
</evidence>
<gene>
    <name evidence="2" type="ORF">M0R45_005052</name>
</gene>
<evidence type="ECO:0000313" key="2">
    <source>
        <dbReference type="EMBL" id="KAK9949534.1"/>
    </source>
</evidence>
<reference evidence="2 3" key="1">
    <citation type="journal article" date="2023" name="G3 (Bethesda)">
        <title>A chromosome-length genome assembly and annotation of blackberry (Rubus argutus, cv. 'Hillquist').</title>
        <authorList>
            <person name="Bruna T."/>
            <person name="Aryal R."/>
            <person name="Dudchenko O."/>
            <person name="Sargent D.J."/>
            <person name="Mead D."/>
            <person name="Buti M."/>
            <person name="Cavallini A."/>
            <person name="Hytonen T."/>
            <person name="Andres J."/>
            <person name="Pham M."/>
            <person name="Weisz D."/>
            <person name="Mascagni F."/>
            <person name="Usai G."/>
            <person name="Natali L."/>
            <person name="Bassil N."/>
            <person name="Fernandez G.E."/>
            <person name="Lomsadze A."/>
            <person name="Armour M."/>
            <person name="Olukolu B."/>
            <person name="Poorten T."/>
            <person name="Britton C."/>
            <person name="Davik J."/>
            <person name="Ashrafi H."/>
            <person name="Aiden E.L."/>
            <person name="Borodovsky M."/>
            <person name="Worthington M."/>
        </authorList>
    </citation>
    <scope>NUCLEOTIDE SEQUENCE [LARGE SCALE GENOMIC DNA]</scope>
    <source>
        <strain evidence="2">PI 553951</strain>
    </source>
</reference>
<dbReference type="EMBL" id="JBEDUW010000001">
    <property type="protein sequence ID" value="KAK9949534.1"/>
    <property type="molecule type" value="Genomic_DNA"/>
</dbReference>
<organism evidence="2 3">
    <name type="scientific">Rubus argutus</name>
    <name type="common">Southern blackberry</name>
    <dbReference type="NCBI Taxonomy" id="59490"/>
    <lineage>
        <taxon>Eukaryota</taxon>
        <taxon>Viridiplantae</taxon>
        <taxon>Streptophyta</taxon>
        <taxon>Embryophyta</taxon>
        <taxon>Tracheophyta</taxon>
        <taxon>Spermatophyta</taxon>
        <taxon>Magnoliopsida</taxon>
        <taxon>eudicotyledons</taxon>
        <taxon>Gunneridae</taxon>
        <taxon>Pentapetalae</taxon>
        <taxon>rosids</taxon>
        <taxon>fabids</taxon>
        <taxon>Rosales</taxon>
        <taxon>Rosaceae</taxon>
        <taxon>Rosoideae</taxon>
        <taxon>Rosoideae incertae sedis</taxon>
        <taxon>Rubus</taxon>
    </lineage>
</organism>
<proteinExistence type="predicted"/>
<feature type="region of interest" description="Disordered" evidence="1">
    <location>
        <begin position="1"/>
        <end position="67"/>
    </location>
</feature>
<evidence type="ECO:0000313" key="3">
    <source>
        <dbReference type="Proteomes" id="UP001457282"/>
    </source>
</evidence>